<dbReference type="Proteomes" id="UP001499878">
    <property type="component" value="Unassembled WGS sequence"/>
</dbReference>
<feature type="region of interest" description="Disordered" evidence="1">
    <location>
        <begin position="105"/>
        <end position="143"/>
    </location>
</feature>
<organism evidence="3 4">
    <name type="scientific">Streptomyces thinghirensis</name>
    <dbReference type="NCBI Taxonomy" id="551547"/>
    <lineage>
        <taxon>Bacteria</taxon>
        <taxon>Bacillati</taxon>
        <taxon>Actinomycetota</taxon>
        <taxon>Actinomycetes</taxon>
        <taxon>Kitasatosporales</taxon>
        <taxon>Streptomycetaceae</taxon>
        <taxon>Streptomyces</taxon>
    </lineage>
</organism>
<keyword evidence="2" id="KW-0732">Signal</keyword>
<dbReference type="PROSITE" id="PS51257">
    <property type="entry name" value="PROKAR_LIPOPROTEIN"/>
    <property type="match status" value="1"/>
</dbReference>
<evidence type="ECO:0000313" key="4">
    <source>
        <dbReference type="Proteomes" id="UP001499878"/>
    </source>
</evidence>
<evidence type="ECO:0000256" key="2">
    <source>
        <dbReference type="SAM" id="SignalP"/>
    </source>
</evidence>
<comment type="caution">
    <text evidence="3">The sequence shown here is derived from an EMBL/GenBank/DDBJ whole genome shotgun (WGS) entry which is preliminary data.</text>
</comment>
<feature type="compositionally biased region" description="Basic and acidic residues" evidence="1">
    <location>
        <begin position="105"/>
        <end position="133"/>
    </location>
</feature>
<feature type="compositionally biased region" description="Polar residues" evidence="1">
    <location>
        <begin position="47"/>
        <end position="57"/>
    </location>
</feature>
<dbReference type="EMBL" id="BAABJR010000007">
    <property type="protein sequence ID" value="GAA5209056.1"/>
    <property type="molecule type" value="Genomic_DNA"/>
</dbReference>
<proteinExistence type="predicted"/>
<keyword evidence="4" id="KW-1185">Reference proteome</keyword>
<evidence type="ECO:0000313" key="3">
    <source>
        <dbReference type="EMBL" id="GAA5209056.1"/>
    </source>
</evidence>
<feature type="signal peptide" evidence="2">
    <location>
        <begin position="1"/>
        <end position="28"/>
    </location>
</feature>
<sequence length="143" mass="14948">MPGAAARRFRFAPGLLTLTLTLPTAALAVGCGNSDAESPGSGDTARPTASASAQGSLSPEELCTSAVGYWAHEILAGSTPYGDYQSMGLSNAQYDILREVVDAAQATKRDQGPRVAEKSIDRQVRDSCADRYRAGAPSDGPWQ</sequence>
<reference evidence="4" key="1">
    <citation type="journal article" date="2019" name="Int. J. Syst. Evol. Microbiol.">
        <title>The Global Catalogue of Microorganisms (GCM) 10K type strain sequencing project: providing services to taxonomists for standard genome sequencing and annotation.</title>
        <authorList>
            <consortium name="The Broad Institute Genomics Platform"/>
            <consortium name="The Broad Institute Genome Sequencing Center for Infectious Disease"/>
            <person name="Wu L."/>
            <person name="Ma J."/>
        </authorList>
    </citation>
    <scope>NUCLEOTIDE SEQUENCE [LARGE SCALE GENOMIC DNA]</scope>
    <source>
        <strain evidence="4">JCM 18306</strain>
    </source>
</reference>
<name>A0ABP9T4F3_9ACTN</name>
<feature type="chain" id="PRO_5047084900" description="Lipoprotein" evidence="2">
    <location>
        <begin position="29"/>
        <end position="143"/>
    </location>
</feature>
<feature type="region of interest" description="Disordered" evidence="1">
    <location>
        <begin position="34"/>
        <end position="58"/>
    </location>
</feature>
<protein>
    <recommendedName>
        <fullName evidence="5">Lipoprotein</fullName>
    </recommendedName>
</protein>
<accession>A0ABP9T4F3</accession>
<evidence type="ECO:0008006" key="5">
    <source>
        <dbReference type="Google" id="ProtNLM"/>
    </source>
</evidence>
<evidence type="ECO:0000256" key="1">
    <source>
        <dbReference type="SAM" id="MobiDB-lite"/>
    </source>
</evidence>
<gene>
    <name evidence="3" type="ORF">GCM10023323_31000</name>
</gene>